<feature type="transmembrane region" description="Helical" evidence="44">
    <location>
        <begin position="426"/>
        <end position="450"/>
    </location>
</feature>
<evidence type="ECO:0000256" key="9">
    <source>
        <dbReference type="ARBA" id="ARBA00022989"/>
    </source>
</evidence>
<comment type="catalytic activity">
    <reaction evidence="30">
        <text>1-hexadecanoyl-2-(9Z,12Z-octadecadienoyl)-sn-glycero-3-phosphocholine + H2O = 2-(9Z,12Z-octadecadienoyl)-sn-glycero-3-phosphocholine + hexadecanoate + H(+)</text>
        <dbReference type="Rhea" id="RHEA:40971"/>
        <dbReference type="ChEBI" id="CHEBI:7896"/>
        <dbReference type="ChEBI" id="CHEBI:15377"/>
        <dbReference type="ChEBI" id="CHEBI:15378"/>
        <dbReference type="ChEBI" id="CHEBI:73002"/>
        <dbReference type="ChEBI" id="CHEBI:76084"/>
    </reaction>
    <physiologicalReaction direction="left-to-right" evidence="30">
        <dbReference type="Rhea" id="RHEA:40972"/>
    </physiologicalReaction>
</comment>
<keyword evidence="10" id="KW-0443">Lipid metabolism</keyword>
<feature type="signal peptide" evidence="45">
    <location>
        <begin position="1"/>
        <end position="20"/>
    </location>
</feature>
<dbReference type="InterPro" id="IPR035547">
    <property type="entry name" value="Phospholipase_B"/>
</dbReference>
<comment type="catalytic activity">
    <reaction evidence="21">
        <text>1-hexadecanoyl-2-(9Z)-octadecenoyl-3-octadecanoyl-sn-glycerol + H2O = 2-(9Z-octadecenoyl)-3-octadecanoyl-sn-glycerol + hexadecanoate + H(+)</text>
        <dbReference type="Rhea" id="RHEA:41107"/>
        <dbReference type="ChEBI" id="CHEBI:7896"/>
        <dbReference type="ChEBI" id="CHEBI:15377"/>
        <dbReference type="ChEBI" id="CHEBI:15378"/>
        <dbReference type="ChEBI" id="CHEBI:75558"/>
        <dbReference type="ChEBI" id="CHEBI:77623"/>
    </reaction>
    <physiologicalReaction direction="left-to-right" evidence="21">
        <dbReference type="Rhea" id="RHEA:41108"/>
    </physiologicalReaction>
</comment>
<evidence type="ECO:0000256" key="20">
    <source>
        <dbReference type="ARBA" id="ARBA00045916"/>
    </source>
</evidence>
<evidence type="ECO:0000256" key="1">
    <source>
        <dbReference type="ARBA" id="ARBA00004247"/>
    </source>
</evidence>
<proteinExistence type="inferred from homology"/>
<keyword evidence="8" id="KW-0378">Hydrolase</keyword>
<evidence type="ECO:0000256" key="28">
    <source>
        <dbReference type="ARBA" id="ARBA00048058"/>
    </source>
</evidence>
<comment type="function">
    <text evidence="20">Calcium-independent membrane-associated phospholipase that catalyzes complete diacylation of phospholipids by hydrolyzing both sn-1 and sn-2 fatty acyl chains attached to the glycerol backbone (phospholipase B activity). Has dual phospholipase and lysophospholipase activities toward diacylphospholipids. Preferentially cleaves sn-2 ester bonds over sn-1 bonds. Acts as a lipase toward glycerolipid substrates. Hydrolyzes fatty acyl chains of diacylglycerols with preference for the sn-2 position and of triacylglycerols with not positional selectivity. May also hydrolyze long chain retinyl esters such as retinyl palmitate. May contribute to digestion of dietary phospholipids, glycerolipids and retinoids, facilitating lipid absorption at the brush border.</text>
</comment>
<evidence type="ECO:0000313" key="47">
    <source>
        <dbReference type="Proteomes" id="UP000887568"/>
    </source>
</evidence>
<dbReference type="Gene3D" id="3.40.50.1110">
    <property type="entry name" value="SGNH hydrolase"/>
    <property type="match status" value="1"/>
</dbReference>
<evidence type="ECO:0000256" key="7">
    <source>
        <dbReference type="ARBA" id="ARBA00022737"/>
    </source>
</evidence>
<evidence type="ECO:0000313" key="46">
    <source>
        <dbReference type="EnsemblMetazoa" id="XP_038075947.1"/>
    </source>
</evidence>
<dbReference type="Proteomes" id="UP000887568">
    <property type="component" value="Unplaced"/>
</dbReference>
<dbReference type="RefSeq" id="XP_038075947.1">
    <property type="nucleotide sequence ID" value="XM_038220019.1"/>
</dbReference>
<comment type="catalytic activity">
    <reaction evidence="39">
        <text>1-hexadecanoyl-2-(9Z)-octadecenoyl-3-octadecanoyl-sn-glycerol + H2O = 1-hexadecanoyl-3-octadecanoyl-sn-glycerol + (9Z)-octadecenoate + H(+)</text>
        <dbReference type="Rhea" id="RHEA:41103"/>
        <dbReference type="ChEBI" id="CHEBI:15377"/>
        <dbReference type="ChEBI" id="CHEBI:15378"/>
        <dbReference type="ChEBI" id="CHEBI:30823"/>
        <dbReference type="ChEBI" id="CHEBI:77623"/>
        <dbReference type="ChEBI" id="CHEBI:77624"/>
    </reaction>
    <physiologicalReaction direction="left-to-right" evidence="39">
        <dbReference type="Rhea" id="RHEA:41104"/>
    </physiologicalReaction>
</comment>
<evidence type="ECO:0000256" key="22">
    <source>
        <dbReference type="ARBA" id="ARBA00047363"/>
    </source>
</evidence>
<dbReference type="AlphaFoldDB" id="A0A914BKG1"/>
<dbReference type="GO" id="GO:0006644">
    <property type="term" value="P:phospholipid metabolic process"/>
    <property type="evidence" value="ECO:0007669"/>
    <property type="project" value="TreeGrafter"/>
</dbReference>
<evidence type="ECO:0000256" key="29">
    <source>
        <dbReference type="ARBA" id="ARBA00048227"/>
    </source>
</evidence>
<dbReference type="InterPro" id="IPR038885">
    <property type="entry name" value="PLB1"/>
</dbReference>
<evidence type="ECO:0000256" key="6">
    <source>
        <dbReference type="ARBA" id="ARBA00022729"/>
    </source>
</evidence>
<evidence type="ECO:0000256" key="45">
    <source>
        <dbReference type="SAM" id="SignalP"/>
    </source>
</evidence>
<evidence type="ECO:0000256" key="36">
    <source>
        <dbReference type="ARBA" id="ARBA00048699"/>
    </source>
</evidence>
<evidence type="ECO:0000256" key="2">
    <source>
        <dbReference type="ARBA" id="ARBA00009979"/>
    </source>
</evidence>
<evidence type="ECO:0000256" key="5">
    <source>
        <dbReference type="ARBA" id="ARBA00022692"/>
    </source>
</evidence>
<comment type="catalytic activity">
    <reaction evidence="27">
        <text>a 1-O-alkyl-2-acyl-sn-glycero-3-phosphocholine + H2O = a 1-O-alkyl-sn-glycero-3-phosphocholine + a fatty acid + H(+)</text>
        <dbReference type="Rhea" id="RHEA:36231"/>
        <dbReference type="ChEBI" id="CHEBI:15377"/>
        <dbReference type="ChEBI" id="CHEBI:15378"/>
        <dbReference type="ChEBI" id="CHEBI:28868"/>
        <dbReference type="ChEBI" id="CHEBI:30909"/>
        <dbReference type="ChEBI" id="CHEBI:36702"/>
        <dbReference type="EC" id="3.1.1.4"/>
    </reaction>
    <physiologicalReaction direction="left-to-right" evidence="27">
        <dbReference type="Rhea" id="RHEA:36232"/>
    </physiologicalReaction>
</comment>
<comment type="catalytic activity">
    <reaction evidence="28">
        <text>1,2-di-(9Z-octadecenoyl)-sn-glycero-3-phosphocholine + H2O = 1-(9Z-octadecenoyl)-sn-glycero-3-phosphocholine + (9Z)-octadecenoate + H(+)</text>
        <dbReference type="Rhea" id="RHEA:40923"/>
        <dbReference type="ChEBI" id="CHEBI:15377"/>
        <dbReference type="ChEBI" id="CHEBI:15378"/>
        <dbReference type="ChEBI" id="CHEBI:28610"/>
        <dbReference type="ChEBI" id="CHEBI:30823"/>
        <dbReference type="ChEBI" id="CHEBI:74669"/>
    </reaction>
    <physiologicalReaction direction="left-to-right" evidence="28">
        <dbReference type="Rhea" id="RHEA:40924"/>
    </physiologicalReaction>
</comment>
<evidence type="ECO:0000256" key="37">
    <source>
        <dbReference type="ARBA" id="ARBA00048869"/>
    </source>
</evidence>
<keyword evidence="5 44" id="KW-0812">Transmembrane</keyword>
<dbReference type="OrthoDB" id="10265800at2759"/>
<comment type="catalytic activity">
    <reaction evidence="29">
        <text>1,2-dihexadecanoyl-sn-glycero-3-phosphocholine + H2O = 1-hexadecanoyl-sn-glycero-3-phosphocholine + hexadecanoate + H(+)</text>
        <dbReference type="Rhea" id="RHEA:41223"/>
        <dbReference type="ChEBI" id="CHEBI:7896"/>
        <dbReference type="ChEBI" id="CHEBI:15377"/>
        <dbReference type="ChEBI" id="CHEBI:15378"/>
        <dbReference type="ChEBI" id="CHEBI:72998"/>
        <dbReference type="ChEBI" id="CHEBI:72999"/>
    </reaction>
    <physiologicalReaction direction="left-to-right" evidence="29">
        <dbReference type="Rhea" id="RHEA:41224"/>
    </physiologicalReaction>
</comment>
<dbReference type="GO" id="GO:0004622">
    <property type="term" value="F:phosphatidylcholine lysophospholipase activity"/>
    <property type="evidence" value="ECO:0007669"/>
    <property type="project" value="UniProtKB-EC"/>
</dbReference>
<evidence type="ECO:0000256" key="8">
    <source>
        <dbReference type="ARBA" id="ARBA00022801"/>
    </source>
</evidence>
<dbReference type="EnsemblMetazoa" id="XM_038220019.1">
    <property type="protein sequence ID" value="XP_038075947.1"/>
    <property type="gene ID" value="LOC119743605"/>
</dbReference>
<comment type="subcellular location">
    <subcellularLocation>
        <location evidence="1">Apical cell membrane</location>
        <topology evidence="1">Single-pass type I membrane protein</topology>
    </subcellularLocation>
</comment>
<evidence type="ECO:0000256" key="30">
    <source>
        <dbReference type="ARBA" id="ARBA00048362"/>
    </source>
</evidence>
<dbReference type="CDD" id="cd01824">
    <property type="entry name" value="Phospholipase_B_like"/>
    <property type="match status" value="1"/>
</dbReference>
<evidence type="ECO:0000256" key="13">
    <source>
        <dbReference type="ARBA" id="ARBA00023369"/>
    </source>
</evidence>
<evidence type="ECO:0000256" key="17">
    <source>
        <dbReference type="ARBA" id="ARBA00031182"/>
    </source>
</evidence>
<keyword evidence="6 45" id="KW-0732">Signal</keyword>
<evidence type="ECO:0000256" key="10">
    <source>
        <dbReference type="ARBA" id="ARBA00023098"/>
    </source>
</evidence>
<feature type="chain" id="PRO_5037242161" description="Phospholipase B1, membrane-associated" evidence="45">
    <location>
        <begin position="21"/>
        <end position="464"/>
    </location>
</feature>
<evidence type="ECO:0000256" key="3">
    <source>
        <dbReference type="ARBA" id="ARBA00015133"/>
    </source>
</evidence>
<comment type="catalytic activity">
    <reaction evidence="34">
        <text>1-hexadecanoyl-2-(9Z-octadecenoyl)-sn-glycero-3-phosphoethanolamine + H2O = 1-hexadecanoyl-sn-glycero-3-phosphoethanolamine + (9Z)-octadecenoate + H(+)</text>
        <dbReference type="Rhea" id="RHEA:40911"/>
        <dbReference type="ChEBI" id="CHEBI:15377"/>
        <dbReference type="ChEBI" id="CHEBI:15378"/>
        <dbReference type="ChEBI" id="CHEBI:30823"/>
        <dbReference type="ChEBI" id="CHEBI:73004"/>
        <dbReference type="ChEBI" id="CHEBI:73007"/>
    </reaction>
    <physiologicalReaction direction="left-to-right" evidence="34">
        <dbReference type="Rhea" id="RHEA:40912"/>
    </physiologicalReaction>
</comment>
<evidence type="ECO:0000256" key="31">
    <source>
        <dbReference type="ARBA" id="ARBA00048374"/>
    </source>
</evidence>
<comment type="catalytic activity">
    <reaction evidence="40">
        <text>1,2-dihexadecanoyl-sn-glycero-3-phosphocholine + 2 H2O = sn-glycerol 3-phosphocholine + 2 hexadecanoate + 2 H(+)</text>
        <dbReference type="Rhea" id="RHEA:40975"/>
        <dbReference type="ChEBI" id="CHEBI:7896"/>
        <dbReference type="ChEBI" id="CHEBI:15377"/>
        <dbReference type="ChEBI" id="CHEBI:15378"/>
        <dbReference type="ChEBI" id="CHEBI:16870"/>
        <dbReference type="ChEBI" id="CHEBI:72999"/>
    </reaction>
    <physiologicalReaction direction="left-to-right" evidence="40">
        <dbReference type="Rhea" id="RHEA:40976"/>
    </physiologicalReaction>
</comment>
<dbReference type="PANTHER" id="PTHR21325:SF31">
    <property type="entry name" value="GH22081P-RELATED"/>
    <property type="match status" value="1"/>
</dbReference>
<evidence type="ECO:0000256" key="41">
    <source>
        <dbReference type="ARBA" id="ARBA00049372"/>
    </source>
</evidence>
<evidence type="ECO:0000256" key="15">
    <source>
        <dbReference type="ARBA" id="ARBA00023422"/>
    </source>
</evidence>
<keyword evidence="9 44" id="KW-1133">Transmembrane helix</keyword>
<comment type="catalytic activity">
    <reaction evidence="23">
        <text>1-(9Z-octadecenoyl)-glycerol + H2O = glycerol + (9Z)-octadecenoate + H(+)</text>
        <dbReference type="Rhea" id="RHEA:38487"/>
        <dbReference type="ChEBI" id="CHEBI:15377"/>
        <dbReference type="ChEBI" id="CHEBI:15378"/>
        <dbReference type="ChEBI" id="CHEBI:17754"/>
        <dbReference type="ChEBI" id="CHEBI:30823"/>
        <dbReference type="ChEBI" id="CHEBI:75342"/>
    </reaction>
    <physiologicalReaction direction="left-to-right" evidence="23">
        <dbReference type="Rhea" id="RHEA:38488"/>
    </physiologicalReaction>
</comment>
<dbReference type="GO" id="GO:0050253">
    <property type="term" value="F:retinyl-palmitate esterase activity"/>
    <property type="evidence" value="ECO:0007669"/>
    <property type="project" value="TreeGrafter"/>
</dbReference>
<evidence type="ECO:0000256" key="19">
    <source>
        <dbReference type="ARBA" id="ARBA00033022"/>
    </source>
</evidence>
<evidence type="ECO:0000256" key="24">
    <source>
        <dbReference type="ARBA" id="ARBA00047459"/>
    </source>
</evidence>
<evidence type="ECO:0000256" key="42">
    <source>
        <dbReference type="ARBA" id="ARBA00049461"/>
    </source>
</evidence>
<comment type="catalytic activity">
    <reaction evidence="15">
        <text>a 1,2-diacyl-sn-glycero-3-phosphocholine + H2O = a 1-acyl-sn-glycero-3-phosphocholine + a fatty acid + H(+)</text>
        <dbReference type="Rhea" id="RHEA:15801"/>
        <dbReference type="ChEBI" id="CHEBI:15377"/>
        <dbReference type="ChEBI" id="CHEBI:15378"/>
        <dbReference type="ChEBI" id="CHEBI:28868"/>
        <dbReference type="ChEBI" id="CHEBI:57643"/>
        <dbReference type="ChEBI" id="CHEBI:58168"/>
        <dbReference type="EC" id="3.1.1.4"/>
    </reaction>
    <physiologicalReaction direction="left-to-right" evidence="15">
        <dbReference type="Rhea" id="RHEA:15802"/>
    </physiologicalReaction>
</comment>
<comment type="catalytic activity">
    <reaction evidence="37">
        <text>1,3-dihexadecanoyl-2-(9Z-octadecenoyl)glycerol + H2O = 1,3-dihexadecanoylglycerol + (9Z)-octadecenoate + H(+)</text>
        <dbReference type="Rhea" id="RHEA:40983"/>
        <dbReference type="ChEBI" id="CHEBI:15377"/>
        <dbReference type="ChEBI" id="CHEBI:15378"/>
        <dbReference type="ChEBI" id="CHEBI:30823"/>
        <dbReference type="ChEBI" id="CHEBI:75688"/>
        <dbReference type="ChEBI" id="CHEBI:77619"/>
    </reaction>
    <physiologicalReaction direction="left-to-right" evidence="37">
        <dbReference type="Rhea" id="RHEA:40984"/>
    </physiologicalReaction>
</comment>
<comment type="catalytic activity">
    <reaction evidence="22">
        <text>1,3-dihexadecanoyl-2-(9Z-octadecenoyl)glycerol + H2O = 1-hexadecanoyl-2-(9Z-octadecenoyl)-glycerol + hexadecanoate + H(+)</text>
        <dbReference type="Rhea" id="RHEA:40979"/>
        <dbReference type="ChEBI" id="CHEBI:7896"/>
        <dbReference type="ChEBI" id="CHEBI:15377"/>
        <dbReference type="ChEBI" id="CHEBI:15378"/>
        <dbReference type="ChEBI" id="CHEBI:75585"/>
        <dbReference type="ChEBI" id="CHEBI:75688"/>
    </reaction>
    <physiologicalReaction direction="left-to-right" evidence="22">
        <dbReference type="Rhea" id="RHEA:40980"/>
    </physiologicalReaction>
</comment>
<comment type="catalytic activity">
    <reaction evidence="33">
        <text>a 1-acyl-sn-glycero-3-phosphocholine + H2O = sn-glycerol 3-phosphocholine + a fatty acid + H(+)</text>
        <dbReference type="Rhea" id="RHEA:15177"/>
        <dbReference type="ChEBI" id="CHEBI:15377"/>
        <dbReference type="ChEBI" id="CHEBI:15378"/>
        <dbReference type="ChEBI" id="CHEBI:16870"/>
        <dbReference type="ChEBI" id="CHEBI:28868"/>
        <dbReference type="ChEBI" id="CHEBI:58168"/>
        <dbReference type="EC" id="3.1.1.5"/>
    </reaction>
    <physiologicalReaction direction="left-to-right" evidence="33">
        <dbReference type="Rhea" id="RHEA:15178"/>
    </physiologicalReaction>
</comment>
<comment type="catalytic activity">
    <reaction evidence="38">
        <text>1-O-hexadecyl-2-(9Z)-octadecenoyl-sn-glycero-3-phosphocholine + H2O = 1-O-hexadecyl-sn-glycero-3-phosphocholine + (9Z)-octadecenoate + H(+)</text>
        <dbReference type="Rhea" id="RHEA:40915"/>
        <dbReference type="ChEBI" id="CHEBI:15377"/>
        <dbReference type="ChEBI" id="CHEBI:15378"/>
        <dbReference type="ChEBI" id="CHEBI:30823"/>
        <dbReference type="ChEBI" id="CHEBI:34112"/>
        <dbReference type="ChEBI" id="CHEBI:64496"/>
    </reaction>
    <physiologicalReaction direction="left-to-right" evidence="38">
        <dbReference type="Rhea" id="RHEA:40916"/>
    </physiologicalReaction>
</comment>
<comment type="catalytic activity">
    <reaction evidence="42">
        <text>2-(9Z-octadecenoyl)-glycerol + H2O = glycerol + (9Z)-octadecenoate + H(+)</text>
        <dbReference type="Rhea" id="RHEA:38491"/>
        <dbReference type="ChEBI" id="CHEBI:15377"/>
        <dbReference type="ChEBI" id="CHEBI:15378"/>
        <dbReference type="ChEBI" id="CHEBI:17754"/>
        <dbReference type="ChEBI" id="CHEBI:30823"/>
        <dbReference type="ChEBI" id="CHEBI:73990"/>
    </reaction>
    <physiologicalReaction direction="left-to-right" evidence="42">
        <dbReference type="Rhea" id="RHEA:38492"/>
    </physiologicalReaction>
</comment>
<evidence type="ECO:0000256" key="12">
    <source>
        <dbReference type="ARBA" id="ARBA00023180"/>
    </source>
</evidence>
<evidence type="ECO:0000256" key="21">
    <source>
        <dbReference type="ARBA" id="ARBA00047324"/>
    </source>
</evidence>
<reference evidence="46" key="1">
    <citation type="submission" date="2022-11" db="UniProtKB">
        <authorList>
            <consortium name="EnsemblMetazoa"/>
        </authorList>
    </citation>
    <scope>IDENTIFICATION</scope>
</reference>
<evidence type="ECO:0000256" key="14">
    <source>
        <dbReference type="ARBA" id="ARBA00023408"/>
    </source>
</evidence>
<comment type="catalytic activity">
    <reaction evidence="36">
        <text>1-hexadecanoyl-2-(9Z-octadecenoyl)-sn-glycero-3-phosphocholine + H2O = 1-hexadecanoyl-sn-glycero-3-phosphocholine + (9Z)-octadecenoate + H(+)</text>
        <dbReference type="Rhea" id="RHEA:38779"/>
        <dbReference type="ChEBI" id="CHEBI:15377"/>
        <dbReference type="ChEBI" id="CHEBI:15378"/>
        <dbReference type="ChEBI" id="CHEBI:30823"/>
        <dbReference type="ChEBI" id="CHEBI:72998"/>
        <dbReference type="ChEBI" id="CHEBI:73001"/>
    </reaction>
    <physiologicalReaction direction="left-to-right" evidence="36">
        <dbReference type="Rhea" id="RHEA:38780"/>
    </physiologicalReaction>
</comment>
<sequence>MRFSWLQLAVSCLIVAASVADEIDSFWDKYIALIQTMDKYGYGDPTLIDQLHQNSSNIDVNFDCKPSVSPEKPTSVNKLRPGDINIVGALGDSLTAANGAGAKTLIGVAIEYRGLSAPIGGDKDLSSVVTLPNVVKKYNPAVYGFSTGTGGVSNPNSKLNVAIPGAVAEGMPGQAKTLVDRMRNDPNVDFDNDWKLVTLFIGGNDLCRQCENPDRFSTANYVAHVEEAIQILSEVPRTFVNVIGILEAWRVAELTGIVCDVLHLALCPCGMSEDGKEMMKKATTEYQNLLQDSINSGKFDREDFAAVFQPFFLDTILPRHPDGQPDYSYFAPDCFHFSAKAHGAQAVATWNNMLQPVGSKDKSWNPGENMRCPSEDFPYIYTNVNSKESWKDPGNEDQDPDQNQQQNQQQDDQQQSGPSVANEGGLSSGVVVLIVISVLAVVGGVALLAYRRVKKPKHLYVQMQ</sequence>
<comment type="catalytic activity">
    <reaction evidence="32">
        <text>1,2,3-tri-(9Z-octadecenoyl)-glycerol + H2O = di-(9Z)-octadecenoylglycerol + (9Z)-octadecenoate + H(+)</text>
        <dbReference type="Rhea" id="RHEA:38575"/>
        <dbReference type="ChEBI" id="CHEBI:15377"/>
        <dbReference type="ChEBI" id="CHEBI:15378"/>
        <dbReference type="ChEBI" id="CHEBI:30823"/>
        <dbReference type="ChEBI" id="CHEBI:53753"/>
        <dbReference type="ChEBI" id="CHEBI:75945"/>
    </reaction>
    <physiologicalReaction direction="left-to-right" evidence="32">
        <dbReference type="Rhea" id="RHEA:38576"/>
    </physiologicalReaction>
</comment>
<keyword evidence="11 44" id="KW-0472">Membrane</keyword>
<name>A0A914BKG1_PATMI</name>
<dbReference type="GeneID" id="119743605"/>
<keyword evidence="47" id="KW-1185">Reference proteome</keyword>
<dbReference type="FunFam" id="3.40.50.1110:FF:000005">
    <property type="entry name" value="Phospholipase B1"/>
    <property type="match status" value="1"/>
</dbReference>
<evidence type="ECO:0000256" key="18">
    <source>
        <dbReference type="ARBA" id="ARBA00031485"/>
    </source>
</evidence>
<evidence type="ECO:0000256" key="16">
    <source>
        <dbReference type="ARBA" id="ARBA00029723"/>
    </source>
</evidence>
<comment type="catalytic activity">
    <reaction evidence="35">
        <text>1-hexadecanoyl-sn-glycero-3-phosphocholine + H2O = sn-glycerol 3-phosphocholine + hexadecanoate + H(+)</text>
        <dbReference type="Rhea" id="RHEA:40435"/>
        <dbReference type="ChEBI" id="CHEBI:7896"/>
        <dbReference type="ChEBI" id="CHEBI:15377"/>
        <dbReference type="ChEBI" id="CHEBI:15378"/>
        <dbReference type="ChEBI" id="CHEBI:16870"/>
        <dbReference type="ChEBI" id="CHEBI:72998"/>
    </reaction>
    <physiologicalReaction direction="left-to-right" evidence="35">
        <dbReference type="Rhea" id="RHEA:40436"/>
    </physiologicalReaction>
</comment>
<feature type="region of interest" description="Disordered" evidence="43">
    <location>
        <begin position="388"/>
        <end position="422"/>
    </location>
</feature>
<dbReference type="GO" id="GO:0031526">
    <property type="term" value="C:brush border membrane"/>
    <property type="evidence" value="ECO:0007669"/>
    <property type="project" value="TreeGrafter"/>
</dbReference>
<keyword evidence="12" id="KW-0325">Glycoprotein</keyword>
<comment type="catalytic activity">
    <reaction evidence="25">
        <text>2,3-di-(9Z)-octadecenoyl-sn-glycerol + H2O = 3-(9Z-octadecenoyl)-sn-glycerol + (9Z)-octadecenoate + H(+)</text>
        <dbReference type="Rhea" id="RHEA:42604"/>
        <dbReference type="ChEBI" id="CHEBI:15377"/>
        <dbReference type="ChEBI" id="CHEBI:15378"/>
        <dbReference type="ChEBI" id="CHEBI:30823"/>
        <dbReference type="ChEBI" id="CHEBI:75824"/>
        <dbReference type="ChEBI" id="CHEBI:75938"/>
    </reaction>
    <physiologicalReaction direction="left-to-right" evidence="25">
        <dbReference type="Rhea" id="RHEA:42605"/>
    </physiologicalReaction>
</comment>
<evidence type="ECO:0000256" key="25">
    <source>
        <dbReference type="ARBA" id="ARBA00048011"/>
    </source>
</evidence>
<protein>
    <recommendedName>
        <fullName evidence="3">Phospholipase B1, membrane-associated</fullName>
    </recommendedName>
    <alternativeName>
        <fullName evidence="16">Lysophospholipase</fullName>
    </alternativeName>
    <alternativeName>
        <fullName evidence="17">Phospholipase A2</fullName>
    </alternativeName>
    <alternativeName>
        <fullName evidence="19">Phospholipase B/lipase</fullName>
    </alternativeName>
    <alternativeName>
        <fullName evidence="18">Triacylglycerol lipase</fullName>
    </alternativeName>
</protein>
<comment type="catalytic activity">
    <reaction evidence="26">
        <text>1-hexadecanoyl-2-(9Z-octadecenoyl)-sn-glycero-3-phospho-(1'-sn-glycerol) + H2O = 1-hexadecanoyl-sn-glycero-3-phospho-(1'-sn-glycerol) + (9Z)-octadecenoate + H(+)</text>
        <dbReference type="Rhea" id="RHEA:40919"/>
        <dbReference type="ChEBI" id="CHEBI:15377"/>
        <dbReference type="ChEBI" id="CHEBI:15378"/>
        <dbReference type="ChEBI" id="CHEBI:30823"/>
        <dbReference type="ChEBI" id="CHEBI:72841"/>
        <dbReference type="ChEBI" id="CHEBI:75158"/>
    </reaction>
    <physiologicalReaction direction="left-to-right" evidence="26">
        <dbReference type="Rhea" id="RHEA:40920"/>
    </physiologicalReaction>
</comment>
<evidence type="ECO:0000256" key="39">
    <source>
        <dbReference type="ARBA" id="ARBA00048939"/>
    </source>
</evidence>
<evidence type="ECO:0000256" key="44">
    <source>
        <dbReference type="SAM" id="Phobius"/>
    </source>
</evidence>
<comment type="similarity">
    <text evidence="2">Belongs to the 'GDSL' lipolytic enzyme family. Phospholipase B1 subfamily.</text>
</comment>
<evidence type="ECO:0000256" key="35">
    <source>
        <dbReference type="ARBA" id="ARBA00048656"/>
    </source>
</evidence>
<keyword evidence="4" id="KW-1003">Cell membrane</keyword>
<evidence type="ECO:0000256" key="32">
    <source>
        <dbReference type="ARBA" id="ARBA00048386"/>
    </source>
</evidence>
<evidence type="ECO:0000256" key="27">
    <source>
        <dbReference type="ARBA" id="ARBA00048049"/>
    </source>
</evidence>
<comment type="catalytic activity">
    <reaction evidence="13">
        <text>a triacylglycerol + H2O = a diacylglycerol + a fatty acid + H(+)</text>
        <dbReference type="Rhea" id="RHEA:12044"/>
        <dbReference type="ChEBI" id="CHEBI:15377"/>
        <dbReference type="ChEBI" id="CHEBI:15378"/>
        <dbReference type="ChEBI" id="CHEBI:17855"/>
        <dbReference type="ChEBI" id="CHEBI:18035"/>
        <dbReference type="ChEBI" id="CHEBI:28868"/>
        <dbReference type="EC" id="3.1.1.3"/>
    </reaction>
    <physiologicalReaction direction="left-to-right" evidence="13">
        <dbReference type="Rhea" id="RHEA:12045"/>
    </physiologicalReaction>
</comment>
<feature type="compositionally biased region" description="Low complexity" evidence="43">
    <location>
        <begin position="401"/>
        <end position="415"/>
    </location>
</feature>
<evidence type="ECO:0000256" key="33">
    <source>
        <dbReference type="ARBA" id="ARBA00048454"/>
    </source>
</evidence>
<evidence type="ECO:0000256" key="34">
    <source>
        <dbReference type="ARBA" id="ARBA00048613"/>
    </source>
</evidence>
<comment type="catalytic activity">
    <reaction evidence="31">
        <text>1-octadecanoyl-2-(9Z,12Z)-octadecadienoyl-sn-glycerol + H2O = 1-octadecanoyl-sn-glycerol + (9Z,12Z)-octadecadienoate + H(+)</text>
        <dbReference type="Rhea" id="RHEA:40927"/>
        <dbReference type="ChEBI" id="CHEBI:15377"/>
        <dbReference type="ChEBI" id="CHEBI:15378"/>
        <dbReference type="ChEBI" id="CHEBI:30245"/>
        <dbReference type="ChEBI" id="CHEBI:75550"/>
        <dbReference type="ChEBI" id="CHEBI:77097"/>
    </reaction>
    <physiologicalReaction direction="left-to-right" evidence="31">
        <dbReference type="Rhea" id="RHEA:40928"/>
    </physiologicalReaction>
</comment>
<dbReference type="SUPFAM" id="SSF52266">
    <property type="entry name" value="SGNH hydrolase"/>
    <property type="match status" value="1"/>
</dbReference>
<dbReference type="GO" id="GO:0004806">
    <property type="term" value="F:triacylglycerol lipase activity"/>
    <property type="evidence" value="ECO:0007669"/>
    <property type="project" value="UniProtKB-EC"/>
</dbReference>
<dbReference type="GO" id="GO:0004623">
    <property type="term" value="F:phospholipase A2 activity"/>
    <property type="evidence" value="ECO:0007669"/>
    <property type="project" value="UniProtKB-EC"/>
</dbReference>
<evidence type="ECO:0000256" key="11">
    <source>
        <dbReference type="ARBA" id="ARBA00023136"/>
    </source>
</evidence>
<evidence type="ECO:0000256" key="40">
    <source>
        <dbReference type="ARBA" id="ARBA00049363"/>
    </source>
</evidence>
<dbReference type="Pfam" id="PF00657">
    <property type="entry name" value="Lipase_GDSL"/>
    <property type="match status" value="1"/>
</dbReference>
<comment type="catalytic activity">
    <reaction evidence="41">
        <text>1,3-di-(9Z-octadecenoyl)-glycerol + H2O = 1-(9Z-octadecenoyl)-glycerol + (9Z)-octadecenoate + H(+)</text>
        <dbReference type="Rhea" id="RHEA:39939"/>
        <dbReference type="ChEBI" id="CHEBI:15377"/>
        <dbReference type="ChEBI" id="CHEBI:15378"/>
        <dbReference type="ChEBI" id="CHEBI:30823"/>
        <dbReference type="ChEBI" id="CHEBI:75342"/>
        <dbReference type="ChEBI" id="CHEBI:75735"/>
    </reaction>
    <physiologicalReaction direction="left-to-right" evidence="41">
        <dbReference type="Rhea" id="RHEA:39940"/>
    </physiologicalReaction>
</comment>
<dbReference type="OMA" id="WGVSASI"/>
<accession>A0A914BKG1</accession>
<dbReference type="InterPro" id="IPR001087">
    <property type="entry name" value="GDSL"/>
</dbReference>
<evidence type="ECO:0000256" key="43">
    <source>
        <dbReference type="SAM" id="MobiDB-lite"/>
    </source>
</evidence>
<evidence type="ECO:0000256" key="23">
    <source>
        <dbReference type="ARBA" id="ARBA00047438"/>
    </source>
</evidence>
<dbReference type="InterPro" id="IPR036514">
    <property type="entry name" value="SGNH_hydro_sf"/>
</dbReference>
<evidence type="ECO:0000256" key="38">
    <source>
        <dbReference type="ARBA" id="ARBA00048872"/>
    </source>
</evidence>
<evidence type="ECO:0000256" key="26">
    <source>
        <dbReference type="ARBA" id="ARBA00048015"/>
    </source>
</evidence>
<dbReference type="PANTHER" id="PTHR21325">
    <property type="entry name" value="PHOSPHOLIPASE B, PLB1"/>
    <property type="match status" value="1"/>
</dbReference>
<keyword evidence="7" id="KW-0677">Repeat</keyword>
<organism evidence="46 47">
    <name type="scientific">Patiria miniata</name>
    <name type="common">Bat star</name>
    <name type="synonym">Asterina miniata</name>
    <dbReference type="NCBI Taxonomy" id="46514"/>
    <lineage>
        <taxon>Eukaryota</taxon>
        <taxon>Metazoa</taxon>
        <taxon>Echinodermata</taxon>
        <taxon>Eleutherozoa</taxon>
        <taxon>Asterozoa</taxon>
        <taxon>Asteroidea</taxon>
        <taxon>Valvatacea</taxon>
        <taxon>Valvatida</taxon>
        <taxon>Asterinidae</taxon>
        <taxon>Patiria</taxon>
    </lineage>
</organism>
<comment type="catalytic activity">
    <reaction evidence="24">
        <text>1-hexadecanoyl-2-(9Z)-octadecenoyl-3-octadecanoyl-sn-glycerol + H2O = 1-hexadecanoyl-2-(9Z-octadecenoyl)-sn-glycerol + octadecanoate + H(+)</text>
        <dbReference type="Rhea" id="RHEA:41111"/>
        <dbReference type="ChEBI" id="CHEBI:15377"/>
        <dbReference type="ChEBI" id="CHEBI:15378"/>
        <dbReference type="ChEBI" id="CHEBI:25629"/>
        <dbReference type="ChEBI" id="CHEBI:75466"/>
        <dbReference type="ChEBI" id="CHEBI:77623"/>
    </reaction>
    <physiologicalReaction direction="left-to-right" evidence="24">
        <dbReference type="Rhea" id="RHEA:41112"/>
    </physiologicalReaction>
</comment>
<comment type="catalytic activity">
    <reaction evidence="14">
        <text>1-hexadecanoyl-2-(9Z,12Z-octadecadienoyl)-sn-glycero-3-phosphocholine + H2O = (9Z,12Z)-octadecadienoate + 1-hexadecanoyl-sn-glycero-3-phosphocholine + H(+)</text>
        <dbReference type="Rhea" id="RHEA:40811"/>
        <dbReference type="ChEBI" id="CHEBI:15377"/>
        <dbReference type="ChEBI" id="CHEBI:15378"/>
        <dbReference type="ChEBI" id="CHEBI:30245"/>
        <dbReference type="ChEBI" id="CHEBI:72998"/>
        <dbReference type="ChEBI" id="CHEBI:73002"/>
    </reaction>
    <physiologicalReaction direction="left-to-right" evidence="14">
        <dbReference type="Rhea" id="RHEA:40812"/>
    </physiologicalReaction>
</comment>
<evidence type="ECO:0000256" key="4">
    <source>
        <dbReference type="ARBA" id="ARBA00022475"/>
    </source>
</evidence>